<dbReference type="PROSITE" id="PS51704">
    <property type="entry name" value="GP_PDE"/>
    <property type="match status" value="1"/>
</dbReference>
<sequence length="301" mass="33806">MLLLVMGSCTMTGSFTTLSADKTNIEIKTLDDLYQFLTHTADRVPLISAHRGGPEPGYPENAIETFEKSAKRQPLIIECDIALTKDSVLVLMHDDKLDRTSNGKGYVKDYTFKELQEFRLKDTDGELTSYRIPSLEKALEWGAGKVIYTLDIKRNVPYELVIDLVRRKKAAPYSILITYSATQAAKVHKLAPELMISASISKPEDLLRLNDYGVPDNRLVAFVGTSEAQPETYQFLHEHGILCIVGTMGNLDEQAKARGDALYFDMIDRGADILSTDRPVEAGIQLQKYRTDYRLSSDFIK</sequence>
<evidence type="ECO:0000313" key="3">
    <source>
        <dbReference type="Proteomes" id="UP000294616"/>
    </source>
</evidence>
<dbReference type="InterPro" id="IPR030395">
    <property type="entry name" value="GP_PDE_dom"/>
</dbReference>
<organism evidence="2 3">
    <name type="scientific">Albibacterium bauzanense</name>
    <dbReference type="NCBI Taxonomy" id="653929"/>
    <lineage>
        <taxon>Bacteria</taxon>
        <taxon>Pseudomonadati</taxon>
        <taxon>Bacteroidota</taxon>
        <taxon>Sphingobacteriia</taxon>
        <taxon>Sphingobacteriales</taxon>
        <taxon>Sphingobacteriaceae</taxon>
        <taxon>Albibacterium</taxon>
    </lineage>
</organism>
<evidence type="ECO:0000259" key="1">
    <source>
        <dbReference type="PROSITE" id="PS51704"/>
    </source>
</evidence>
<dbReference type="GO" id="GO:0008889">
    <property type="term" value="F:glycerophosphodiester phosphodiesterase activity"/>
    <property type="evidence" value="ECO:0007669"/>
    <property type="project" value="TreeGrafter"/>
</dbReference>
<dbReference type="Proteomes" id="UP000294616">
    <property type="component" value="Unassembled WGS sequence"/>
</dbReference>
<dbReference type="PANTHER" id="PTHR46320:SF1">
    <property type="entry name" value="GLYCEROPHOSPHODIESTER PHOSPHODIESTERASE 1"/>
    <property type="match status" value="1"/>
</dbReference>
<keyword evidence="3" id="KW-1185">Reference proteome</keyword>
<gene>
    <name evidence="2" type="ORF">C8N28_2038</name>
</gene>
<dbReference type="Pfam" id="PF03009">
    <property type="entry name" value="GDPD"/>
    <property type="match status" value="1"/>
</dbReference>
<dbReference type="PANTHER" id="PTHR46320">
    <property type="entry name" value="GLYCEROPHOSPHODIESTER PHOSPHODIESTERASE 1"/>
    <property type="match status" value="1"/>
</dbReference>
<protein>
    <submittedName>
        <fullName evidence="2">Glycerophosphoryl diester phosphodiesterase</fullName>
    </submittedName>
</protein>
<dbReference type="GO" id="GO:0070291">
    <property type="term" value="P:N-acylethanolamine metabolic process"/>
    <property type="evidence" value="ECO:0007669"/>
    <property type="project" value="TreeGrafter"/>
</dbReference>
<dbReference type="GO" id="GO:0006580">
    <property type="term" value="P:ethanolamine metabolic process"/>
    <property type="evidence" value="ECO:0007669"/>
    <property type="project" value="TreeGrafter"/>
</dbReference>
<dbReference type="GO" id="GO:0005886">
    <property type="term" value="C:plasma membrane"/>
    <property type="evidence" value="ECO:0007669"/>
    <property type="project" value="TreeGrafter"/>
</dbReference>
<dbReference type="EMBL" id="SMGO01000002">
    <property type="protein sequence ID" value="TCK83437.1"/>
    <property type="molecule type" value="Genomic_DNA"/>
</dbReference>
<name>A0A4R1LX72_9SPHI</name>
<dbReference type="AlphaFoldDB" id="A0A4R1LX72"/>
<dbReference type="InterPro" id="IPR017946">
    <property type="entry name" value="PLC-like_Pdiesterase_TIM-brl"/>
</dbReference>
<evidence type="ECO:0000313" key="2">
    <source>
        <dbReference type="EMBL" id="TCK83437.1"/>
    </source>
</evidence>
<reference evidence="2 3" key="1">
    <citation type="submission" date="2019-03" db="EMBL/GenBank/DDBJ databases">
        <title>Genomic Encyclopedia of Archaeal and Bacterial Type Strains, Phase II (KMG-II): from individual species to whole genera.</title>
        <authorList>
            <person name="Goeker M."/>
        </authorList>
    </citation>
    <scope>NUCLEOTIDE SEQUENCE [LARGE SCALE GENOMIC DNA]</scope>
    <source>
        <strain evidence="2 3">DSM 22554</strain>
    </source>
</reference>
<dbReference type="CDD" id="cd08566">
    <property type="entry name" value="GDPD_AtGDE_like"/>
    <property type="match status" value="1"/>
</dbReference>
<dbReference type="GO" id="GO:0006644">
    <property type="term" value="P:phospholipid metabolic process"/>
    <property type="evidence" value="ECO:0007669"/>
    <property type="project" value="TreeGrafter"/>
</dbReference>
<dbReference type="SUPFAM" id="SSF51695">
    <property type="entry name" value="PLC-like phosphodiesterases"/>
    <property type="match status" value="1"/>
</dbReference>
<proteinExistence type="predicted"/>
<feature type="domain" description="GP-PDE" evidence="1">
    <location>
        <begin position="45"/>
        <end position="286"/>
    </location>
</feature>
<dbReference type="Gene3D" id="3.20.20.190">
    <property type="entry name" value="Phosphatidylinositol (PI) phosphodiesterase"/>
    <property type="match status" value="1"/>
</dbReference>
<comment type="caution">
    <text evidence="2">The sequence shown here is derived from an EMBL/GenBank/DDBJ whole genome shotgun (WGS) entry which is preliminary data.</text>
</comment>
<accession>A0A4R1LX72</accession>